<protein>
    <submittedName>
        <fullName evidence="2">Transcriptional regulator</fullName>
    </submittedName>
</protein>
<dbReference type="InterPro" id="IPR029016">
    <property type="entry name" value="GAF-like_dom_sf"/>
</dbReference>
<gene>
    <name evidence="2" type="ORF">CGE01nite_29520</name>
</gene>
<dbReference type="InterPro" id="IPR003018">
    <property type="entry name" value="GAF"/>
</dbReference>
<comment type="caution">
    <text evidence="2">The sequence shown here is derived from an EMBL/GenBank/DDBJ whole genome shotgun (WGS) entry which is preliminary data.</text>
</comment>
<evidence type="ECO:0000313" key="3">
    <source>
        <dbReference type="Proteomes" id="UP000320461"/>
    </source>
</evidence>
<evidence type="ECO:0000259" key="1">
    <source>
        <dbReference type="Pfam" id="PF01590"/>
    </source>
</evidence>
<accession>A0A4Y3KMR3</accession>
<proteinExistence type="predicted"/>
<dbReference type="Gene3D" id="3.30.450.40">
    <property type="match status" value="1"/>
</dbReference>
<feature type="domain" description="GAF" evidence="1">
    <location>
        <begin position="84"/>
        <end position="205"/>
    </location>
</feature>
<organism evidence="2 3">
    <name type="scientific">Cellulomonas gelida</name>
    <dbReference type="NCBI Taxonomy" id="1712"/>
    <lineage>
        <taxon>Bacteria</taxon>
        <taxon>Bacillati</taxon>
        <taxon>Actinomycetota</taxon>
        <taxon>Actinomycetes</taxon>
        <taxon>Micrococcales</taxon>
        <taxon>Cellulomonadaceae</taxon>
        <taxon>Cellulomonas</taxon>
    </lineage>
</organism>
<dbReference type="AlphaFoldDB" id="A0A4Y3KMR3"/>
<dbReference type="EMBL" id="BJLQ01000044">
    <property type="protein sequence ID" value="GEA85701.1"/>
    <property type="molecule type" value="Genomic_DNA"/>
</dbReference>
<sequence length="418" mass="43689">MPTTTEPTTTLPADVRAAQDTFVSTGRLAGSVRRLVADSWQRSRRSGVDPEHPAPRVDVSANDLDGLRRATPLTDALPVVRRLLLDTDPQWVAAMTDASGRLLWVEGNAQVRRAVSGVGFVEGAVWSEDCAGTNAPGTALATNREVQVIGTEHWARPVHAFSCAAAPVHDAHGRVLGVLDITGGPVVGTGLAMQLVRATATAVEATVGRVTTSPPAGLPAPTLRVLGSQGGTLVVDGAAHRLTGRHAEILLLLAEHPAGLTGDELGVLLSQSDLSGVTVRAEVSRLRRVVGPLLSESRPYRLTRAVRTDVDAVREALALGDVAQAVGSYTGPVLPRSSSPGVERVRQAVSDEVRAAVLASRDPRVIVRWAASDEGADDLTAWRALAASSPVGSAAHLRASARLGRLEAELGPHAARRA</sequence>
<evidence type="ECO:0000313" key="2">
    <source>
        <dbReference type="EMBL" id="GEA85701.1"/>
    </source>
</evidence>
<dbReference type="RefSeq" id="WP_229747604.1">
    <property type="nucleotide sequence ID" value="NZ_BJLQ01000044.1"/>
</dbReference>
<dbReference type="Proteomes" id="UP000320461">
    <property type="component" value="Unassembled WGS sequence"/>
</dbReference>
<name>A0A4Y3KMR3_9CELL</name>
<reference evidence="2 3" key="1">
    <citation type="submission" date="2019-06" db="EMBL/GenBank/DDBJ databases">
        <title>Whole genome shotgun sequence of Cellulomonas gelida NBRC 3748.</title>
        <authorList>
            <person name="Hosoyama A."/>
            <person name="Uohara A."/>
            <person name="Ohji S."/>
            <person name="Ichikawa N."/>
        </authorList>
    </citation>
    <scope>NUCLEOTIDE SEQUENCE [LARGE SCALE GENOMIC DNA]</scope>
    <source>
        <strain evidence="2 3">NBRC 3748</strain>
    </source>
</reference>
<keyword evidence="3" id="KW-1185">Reference proteome</keyword>
<dbReference type="Pfam" id="PF01590">
    <property type="entry name" value="GAF"/>
    <property type="match status" value="1"/>
</dbReference>